<accession>A0A1E5GVU1</accession>
<evidence type="ECO:0000256" key="1">
    <source>
        <dbReference type="SAM" id="Phobius"/>
    </source>
</evidence>
<dbReference type="OrthoDB" id="2196646at2"/>
<dbReference type="RefSeq" id="WP_069663195.1">
    <property type="nucleotide sequence ID" value="NZ_JBHUJJ010000001.1"/>
</dbReference>
<proteinExistence type="predicted"/>
<keyword evidence="1" id="KW-1133">Transmembrane helix</keyword>
<dbReference type="EMBL" id="MIJY01000012">
    <property type="protein sequence ID" value="OEG16798.1"/>
    <property type="molecule type" value="Genomic_DNA"/>
</dbReference>
<comment type="caution">
    <text evidence="2">The sequence shown here is derived from an EMBL/GenBank/DDBJ whole genome shotgun (WGS) entry which is preliminary data.</text>
</comment>
<sequence length="206" mass="24401">MFKKFQSKVKFDKGRYTFEEYEKNAEVVIYREILGGILVYLSVCLLSLTVDNMFHTAVFFGAIGAVVIIYFNIISETHQLTKEYIYQAKKEWREVDRRLLFPIINSAENVIADPKGRFYLDSDMFRRDVLVDGDYVYYYIYVSENRGIRQSFPVSSVIFDKEYTGNSYLIKEELCFIDERFQSMAGNYGEPIDNERTIIRSRFVQW</sequence>
<dbReference type="Proteomes" id="UP000095094">
    <property type="component" value="Unassembled WGS sequence"/>
</dbReference>
<protein>
    <submittedName>
        <fullName evidence="2">Uncharacterized protein</fullName>
    </submittedName>
</protein>
<dbReference type="AlphaFoldDB" id="A0A1E5GVU1"/>
<evidence type="ECO:0000313" key="2">
    <source>
        <dbReference type="EMBL" id="OEG16798.1"/>
    </source>
</evidence>
<evidence type="ECO:0000313" key="3">
    <source>
        <dbReference type="Proteomes" id="UP000095094"/>
    </source>
</evidence>
<keyword evidence="1" id="KW-0812">Transmembrane</keyword>
<feature type="transmembrane region" description="Helical" evidence="1">
    <location>
        <begin position="54"/>
        <end position="73"/>
    </location>
</feature>
<keyword evidence="1" id="KW-0472">Membrane</keyword>
<name>A0A1E5GVU1_9ENTE</name>
<gene>
    <name evidence="2" type="ORF">BCR25_04165</name>
</gene>
<feature type="transmembrane region" description="Helical" evidence="1">
    <location>
        <begin position="28"/>
        <end position="48"/>
    </location>
</feature>
<reference evidence="3" key="1">
    <citation type="submission" date="2016-09" db="EMBL/GenBank/DDBJ databases">
        <authorList>
            <person name="Gulvik C.A."/>
        </authorList>
    </citation>
    <scope>NUCLEOTIDE SEQUENCE [LARGE SCALE GENOMIC DNA]</scope>
    <source>
        <strain evidence="3">LMG 8895</strain>
    </source>
</reference>
<keyword evidence="3" id="KW-1185">Reference proteome</keyword>
<organism evidence="2 3">
    <name type="scientific">Enterococcus termitis</name>
    <dbReference type="NCBI Taxonomy" id="332950"/>
    <lineage>
        <taxon>Bacteria</taxon>
        <taxon>Bacillati</taxon>
        <taxon>Bacillota</taxon>
        <taxon>Bacilli</taxon>
        <taxon>Lactobacillales</taxon>
        <taxon>Enterococcaceae</taxon>
        <taxon>Enterococcus</taxon>
    </lineage>
</organism>